<dbReference type="Proteomes" id="UP000534783">
    <property type="component" value="Unassembled WGS sequence"/>
</dbReference>
<feature type="region of interest" description="Disordered" evidence="1">
    <location>
        <begin position="164"/>
        <end position="196"/>
    </location>
</feature>
<dbReference type="InterPro" id="IPR045584">
    <property type="entry name" value="Pilin-like"/>
</dbReference>
<comment type="caution">
    <text evidence="3">The sequence shown here is derived from an EMBL/GenBank/DDBJ whole genome shotgun (WGS) entry which is preliminary data.</text>
</comment>
<dbReference type="AlphaFoldDB" id="A0A7X6DQV0"/>
<keyword evidence="2" id="KW-0812">Transmembrane</keyword>
<keyword evidence="2" id="KW-0472">Membrane</keyword>
<evidence type="ECO:0000256" key="2">
    <source>
        <dbReference type="SAM" id="Phobius"/>
    </source>
</evidence>
<proteinExistence type="predicted"/>
<protein>
    <submittedName>
        <fullName evidence="3">Type II secretion system protein</fullName>
    </submittedName>
</protein>
<dbReference type="SUPFAM" id="SSF54523">
    <property type="entry name" value="Pili subunits"/>
    <property type="match status" value="1"/>
</dbReference>
<keyword evidence="4" id="KW-1185">Reference proteome</keyword>
<gene>
    <name evidence="3" type="ORF">MNODULE_13280</name>
</gene>
<keyword evidence="2" id="KW-1133">Transmembrane helix</keyword>
<evidence type="ECO:0000256" key="1">
    <source>
        <dbReference type="SAM" id="MobiDB-lite"/>
    </source>
</evidence>
<evidence type="ECO:0000313" key="3">
    <source>
        <dbReference type="EMBL" id="NKE71713.1"/>
    </source>
</evidence>
<reference evidence="3 4" key="1">
    <citation type="journal article" date="2020" name="Nature">
        <title>Bacterial chemolithoautotrophy via manganese oxidation.</title>
        <authorList>
            <person name="Yu H."/>
            <person name="Leadbetter J.R."/>
        </authorList>
    </citation>
    <scope>NUCLEOTIDE SEQUENCE [LARGE SCALE GENOMIC DNA]</scope>
    <source>
        <strain evidence="3 4">Mn-1</strain>
    </source>
</reference>
<feature type="transmembrane region" description="Helical" evidence="2">
    <location>
        <begin position="16"/>
        <end position="37"/>
    </location>
</feature>
<dbReference type="RefSeq" id="WP_168060598.1">
    <property type="nucleotide sequence ID" value="NZ_VTOW01000002.1"/>
</dbReference>
<name>A0A7X6DQV0_9BACT</name>
<dbReference type="EMBL" id="VTOW01000002">
    <property type="protein sequence ID" value="NKE71713.1"/>
    <property type="molecule type" value="Genomic_DNA"/>
</dbReference>
<accession>A0A7X6DQV0</accession>
<sequence length="196" mass="21867">MIAASRSGSLRPNQRGFTFLTVMFSIVLIGTMIGTAARQLTTVAKREKETELLFRGQAIRRGIELYYRTSRAGFSQYPRTLEDLIKDPGSPGIRRYLRKIYPDPVTGGEWVLLRDGSGRVKGVRSASEETPLKIGNFPEELKSFEGKKKYSEWLFEYNPQQAIHNLPPSKAPVPPATPSSPPSSSRLNPTDSPPPF</sequence>
<evidence type="ECO:0000313" key="4">
    <source>
        <dbReference type="Proteomes" id="UP000534783"/>
    </source>
</evidence>
<feature type="compositionally biased region" description="Pro residues" evidence="1">
    <location>
        <begin position="169"/>
        <end position="181"/>
    </location>
</feature>
<organism evidence="3 4">
    <name type="scientific">Candidatus Manganitrophus noduliformans</name>
    <dbReference type="NCBI Taxonomy" id="2606439"/>
    <lineage>
        <taxon>Bacteria</taxon>
        <taxon>Pseudomonadati</taxon>
        <taxon>Nitrospirota</taxon>
        <taxon>Nitrospiria</taxon>
        <taxon>Candidatus Troglogloeales</taxon>
        <taxon>Candidatus Manganitrophaceae</taxon>
        <taxon>Candidatus Manganitrophus</taxon>
    </lineage>
</organism>